<evidence type="ECO:0000313" key="2">
    <source>
        <dbReference type="Proteomes" id="UP000759131"/>
    </source>
</evidence>
<dbReference type="AlphaFoldDB" id="A0A7R9LLB1"/>
<dbReference type="EMBL" id="CAJPIZ010027527">
    <property type="protein sequence ID" value="CAG2119272.1"/>
    <property type="molecule type" value="Genomic_DNA"/>
</dbReference>
<dbReference type="EMBL" id="OC882102">
    <property type="protein sequence ID" value="CAD7642596.1"/>
    <property type="molecule type" value="Genomic_DNA"/>
</dbReference>
<reference evidence="1" key="1">
    <citation type="submission" date="2020-11" db="EMBL/GenBank/DDBJ databases">
        <authorList>
            <person name="Tran Van P."/>
        </authorList>
    </citation>
    <scope>NUCLEOTIDE SEQUENCE</scope>
</reference>
<dbReference type="InterPro" id="IPR002347">
    <property type="entry name" value="SDR_fam"/>
</dbReference>
<dbReference type="Pfam" id="PF13561">
    <property type="entry name" value="adh_short_C2"/>
    <property type="match status" value="1"/>
</dbReference>
<dbReference type="OrthoDB" id="417891at2759"/>
<keyword evidence="2" id="KW-1185">Reference proteome</keyword>
<dbReference type="FunFam" id="3.40.50.720:FF:000084">
    <property type="entry name" value="Short-chain dehydrogenase reductase"/>
    <property type="match status" value="1"/>
</dbReference>
<dbReference type="Gene3D" id="3.40.50.720">
    <property type="entry name" value="NAD(P)-binding Rossmann-like Domain"/>
    <property type="match status" value="1"/>
</dbReference>
<dbReference type="PANTHER" id="PTHR43975">
    <property type="entry name" value="ZGC:101858"/>
    <property type="match status" value="1"/>
</dbReference>
<dbReference type="PANTHER" id="PTHR43975:SF2">
    <property type="entry name" value="EG:BACR7A4.14 PROTEIN-RELATED"/>
    <property type="match status" value="1"/>
</dbReference>
<name>A0A7R9LLB1_9ACAR</name>
<dbReference type="PRINTS" id="PR00080">
    <property type="entry name" value="SDRFAMILY"/>
</dbReference>
<proteinExistence type="predicted"/>
<accession>A0A7R9LLB1</accession>
<dbReference type="Proteomes" id="UP000759131">
    <property type="component" value="Unassembled WGS sequence"/>
</dbReference>
<dbReference type="InterPro" id="IPR036291">
    <property type="entry name" value="NAD(P)-bd_dom_sf"/>
</dbReference>
<protein>
    <submittedName>
        <fullName evidence="1">Uncharacterized protein</fullName>
    </submittedName>
</protein>
<gene>
    <name evidence="1" type="ORF">OSB1V03_LOCUS19221</name>
</gene>
<organism evidence="1">
    <name type="scientific">Medioppia subpectinata</name>
    <dbReference type="NCBI Taxonomy" id="1979941"/>
    <lineage>
        <taxon>Eukaryota</taxon>
        <taxon>Metazoa</taxon>
        <taxon>Ecdysozoa</taxon>
        <taxon>Arthropoda</taxon>
        <taxon>Chelicerata</taxon>
        <taxon>Arachnida</taxon>
        <taxon>Acari</taxon>
        <taxon>Acariformes</taxon>
        <taxon>Sarcoptiformes</taxon>
        <taxon>Oribatida</taxon>
        <taxon>Brachypylina</taxon>
        <taxon>Oppioidea</taxon>
        <taxon>Oppiidae</taxon>
        <taxon>Medioppia</taxon>
    </lineage>
</organism>
<dbReference type="SUPFAM" id="SSF51735">
    <property type="entry name" value="NAD(P)-binding Rossmann-fold domains"/>
    <property type="match status" value="1"/>
</dbReference>
<feature type="non-terminal residue" evidence="1">
    <location>
        <position position="276"/>
    </location>
</feature>
<dbReference type="PRINTS" id="PR00081">
    <property type="entry name" value="GDHRDH"/>
</dbReference>
<feature type="non-terminal residue" evidence="1">
    <location>
        <position position="1"/>
    </location>
</feature>
<evidence type="ECO:0000313" key="1">
    <source>
        <dbReference type="EMBL" id="CAD7642596.1"/>
    </source>
</evidence>
<sequence>LYSGVCYSISNDVFKDVKSDHDFTGKVVLTTGSSSGIGEGIVKLFSRLGANVVVTGRKASEISRVAKEAQQLSPKKLKPLEVVADVGKSDDLKRLLNETIKTYGKLDVLVNNAGIGQFIGIRDPNLMSVFDKTIHINLRSFLELIQLSVPYLDQTNGTIISISSIAAFKPSALGLAYQASKAGVDMMSRALALELGPKIRVNVINPGPVITNFFNNNPMADPKAAEKVFSNMMSKITMKRLGSALDIAKGVVYLASPDAAFITGANLSTLIFTSYP</sequence>